<feature type="transmembrane region" description="Helical" evidence="12">
    <location>
        <begin position="298"/>
        <end position="322"/>
    </location>
</feature>
<comment type="subcellular location">
    <subcellularLocation>
        <location evidence="1">Cell membrane</location>
        <topology evidence="1">Multi-pass membrane protein</topology>
    </subcellularLocation>
</comment>
<keyword evidence="3" id="KW-1003">Cell membrane</keyword>
<keyword evidence="9 10" id="KW-0807">Transducer</keyword>
<dbReference type="PROSITE" id="PS50262">
    <property type="entry name" value="G_PROTEIN_RECEP_F1_2"/>
    <property type="match status" value="1"/>
</dbReference>
<evidence type="ECO:0000256" key="7">
    <source>
        <dbReference type="ARBA" id="ARBA00023136"/>
    </source>
</evidence>
<evidence type="ECO:0000256" key="9">
    <source>
        <dbReference type="ARBA" id="ARBA00023224"/>
    </source>
</evidence>
<feature type="transmembrane region" description="Helical" evidence="12">
    <location>
        <begin position="65"/>
        <end position="89"/>
    </location>
</feature>
<feature type="transmembrane region" description="Helical" evidence="12">
    <location>
        <begin position="150"/>
        <end position="172"/>
    </location>
</feature>
<accession>A0A226E5P2</accession>
<name>A0A226E5P2_FOLCA</name>
<evidence type="ECO:0000256" key="2">
    <source>
        <dbReference type="ARBA" id="ARBA00010663"/>
    </source>
</evidence>
<evidence type="ECO:0000256" key="1">
    <source>
        <dbReference type="ARBA" id="ARBA00004651"/>
    </source>
</evidence>
<feature type="region of interest" description="Disordered" evidence="11">
    <location>
        <begin position="521"/>
        <end position="547"/>
    </location>
</feature>
<dbReference type="Proteomes" id="UP000198287">
    <property type="component" value="Unassembled WGS sequence"/>
</dbReference>
<dbReference type="PANTHER" id="PTHR22752">
    <property type="entry name" value="G PROTEIN-COUPLED RECEPTOR"/>
    <property type="match status" value="1"/>
</dbReference>
<dbReference type="InterPro" id="IPR000276">
    <property type="entry name" value="GPCR_Rhodpsn"/>
</dbReference>
<dbReference type="InterPro" id="IPR017452">
    <property type="entry name" value="GPCR_Rhodpsn_7TM"/>
</dbReference>
<evidence type="ECO:0000256" key="4">
    <source>
        <dbReference type="ARBA" id="ARBA00022692"/>
    </source>
</evidence>
<keyword evidence="7 12" id="KW-0472">Membrane</keyword>
<feature type="transmembrane region" description="Helical" evidence="12">
    <location>
        <begin position="387"/>
        <end position="408"/>
    </location>
</feature>
<dbReference type="PRINTS" id="PR00237">
    <property type="entry name" value="GPCRRHODOPSN"/>
</dbReference>
<feature type="domain" description="G-protein coupled receptors family 1 profile" evidence="13">
    <location>
        <begin position="44"/>
        <end position="460"/>
    </location>
</feature>
<dbReference type="EMBL" id="LNIX01000006">
    <property type="protein sequence ID" value="OXA52618.1"/>
    <property type="molecule type" value="Genomic_DNA"/>
</dbReference>
<evidence type="ECO:0000313" key="14">
    <source>
        <dbReference type="EMBL" id="OXA52618.1"/>
    </source>
</evidence>
<dbReference type="GO" id="GO:0005886">
    <property type="term" value="C:plasma membrane"/>
    <property type="evidence" value="ECO:0007669"/>
    <property type="project" value="UniProtKB-SubCell"/>
</dbReference>
<evidence type="ECO:0000313" key="15">
    <source>
        <dbReference type="Proteomes" id="UP000198287"/>
    </source>
</evidence>
<reference evidence="14 15" key="1">
    <citation type="submission" date="2015-12" db="EMBL/GenBank/DDBJ databases">
        <title>The genome of Folsomia candida.</title>
        <authorList>
            <person name="Faddeeva A."/>
            <person name="Derks M.F."/>
            <person name="Anvar Y."/>
            <person name="Smit S."/>
            <person name="Van Straalen N."/>
            <person name="Roelofs D."/>
        </authorList>
    </citation>
    <scope>NUCLEOTIDE SEQUENCE [LARGE SCALE GENOMIC DNA]</scope>
    <source>
        <strain evidence="14 15">VU population</strain>
        <tissue evidence="14">Whole body</tissue>
    </source>
</reference>
<evidence type="ECO:0000256" key="5">
    <source>
        <dbReference type="ARBA" id="ARBA00022989"/>
    </source>
</evidence>
<dbReference type="GO" id="GO:0004930">
    <property type="term" value="F:G protein-coupled receptor activity"/>
    <property type="evidence" value="ECO:0007669"/>
    <property type="project" value="UniProtKB-KW"/>
</dbReference>
<keyword evidence="4 10" id="KW-0812">Transmembrane</keyword>
<feature type="transmembrane region" description="Helical" evidence="12">
    <location>
        <begin position="193"/>
        <end position="213"/>
    </location>
</feature>
<feature type="region of interest" description="Disordered" evidence="11">
    <location>
        <begin position="486"/>
        <end position="507"/>
    </location>
</feature>
<keyword evidence="6 10" id="KW-0297">G-protein coupled receptor</keyword>
<dbReference type="CDD" id="cd00637">
    <property type="entry name" value="7tm_classA_rhodopsin-like"/>
    <property type="match status" value="1"/>
</dbReference>
<evidence type="ECO:0000256" key="10">
    <source>
        <dbReference type="RuleBase" id="RU000688"/>
    </source>
</evidence>
<evidence type="ECO:0000256" key="6">
    <source>
        <dbReference type="ARBA" id="ARBA00023040"/>
    </source>
</evidence>
<protein>
    <submittedName>
        <fullName evidence="14">D(1B) dopamine receptor</fullName>
    </submittedName>
</protein>
<evidence type="ECO:0000256" key="3">
    <source>
        <dbReference type="ARBA" id="ARBA00022475"/>
    </source>
</evidence>
<evidence type="ECO:0000256" key="12">
    <source>
        <dbReference type="SAM" id="Phobius"/>
    </source>
</evidence>
<sequence>MDMVVEPEGELETERYISTTTTTTTVMYGESTLMILFCVAGLLANVPVSCLYFRSKHIRSITDKFLINLLLADIASVILLFPSILWSFLKTTTDTEYVVSSQQQPTQFSSSQNQGNLFSNGHNFTTVKVDDIPFGAGYYGLAASWRWDCALTNGILAGLAAASVLAALEIAMERYLAVVKPLHYHKFLTTPSILATSVIGGLISLATAIIASIEPSFSVFPHCLQVQRQVHRAARVSREILLNLKMQNRTEEQQNDLDENEAGTMTLGGFHPPSHSSNLTKDDDVFIHPSPTSGDLIWSLYSLTSTIFLFVIPVILMIYIYTKIWLEARRQKIKIANQYKPYFLSVSPEHTVNKESEGKKVKGAAFLPIVVKFRLMNRLRVARLDRAGRVAVVALFVTILCWSPYYFLKANSAIQTIMTIYGTQSQSYSAVSSNLVWSWSTTVLPLLFAGLHPLLSPLFYAYRYKRMRTEIYKWISSFCTSHDQSNTNNRFDGKSRSTLNTNSSSGGGTPCIRQAIITQQLQPQQPSTVNPLLGGGGNGGYYRGGESNNSVKVVVDHVVEQQDQSVLIEPEAEEEGTTFTSPSHVKEEVKNEQGHYIHHQFPPSHIQINIFSSDDDQSSIGNAALETDLQDNDNAARDIDSDRDDQSPNSFVGGIVRVERSVGNFFNYLNVWVNSYSRRWLQHRESVTSTASFITLLSSKYHNKTHTAANV</sequence>
<dbReference type="Pfam" id="PF00001">
    <property type="entry name" value="7tm_1"/>
    <property type="match status" value="1"/>
</dbReference>
<feature type="compositionally biased region" description="Gly residues" evidence="11">
    <location>
        <begin position="533"/>
        <end position="543"/>
    </location>
</feature>
<proteinExistence type="inferred from homology"/>
<evidence type="ECO:0000256" key="8">
    <source>
        <dbReference type="ARBA" id="ARBA00023170"/>
    </source>
</evidence>
<dbReference type="OrthoDB" id="10690317at2759"/>
<dbReference type="SUPFAM" id="SSF81321">
    <property type="entry name" value="Family A G protein-coupled receptor-like"/>
    <property type="match status" value="2"/>
</dbReference>
<organism evidence="14 15">
    <name type="scientific">Folsomia candida</name>
    <name type="common">Springtail</name>
    <dbReference type="NCBI Taxonomy" id="158441"/>
    <lineage>
        <taxon>Eukaryota</taxon>
        <taxon>Metazoa</taxon>
        <taxon>Ecdysozoa</taxon>
        <taxon>Arthropoda</taxon>
        <taxon>Hexapoda</taxon>
        <taxon>Collembola</taxon>
        <taxon>Entomobryomorpha</taxon>
        <taxon>Isotomoidea</taxon>
        <taxon>Isotomidae</taxon>
        <taxon>Proisotominae</taxon>
        <taxon>Folsomia</taxon>
    </lineage>
</organism>
<comment type="similarity">
    <text evidence="2 10">Belongs to the G-protein coupled receptor 1 family.</text>
</comment>
<evidence type="ECO:0000259" key="13">
    <source>
        <dbReference type="PROSITE" id="PS50262"/>
    </source>
</evidence>
<comment type="caution">
    <text evidence="14">The sequence shown here is derived from an EMBL/GenBank/DDBJ whole genome shotgun (WGS) entry which is preliminary data.</text>
</comment>
<dbReference type="OMA" id="CESASKF"/>
<keyword evidence="8 10" id="KW-0675">Receptor</keyword>
<dbReference type="AlphaFoldDB" id="A0A226E5P2"/>
<feature type="region of interest" description="Disordered" evidence="11">
    <location>
        <begin position="626"/>
        <end position="650"/>
    </location>
</feature>
<evidence type="ECO:0000256" key="11">
    <source>
        <dbReference type="SAM" id="MobiDB-lite"/>
    </source>
</evidence>
<feature type="transmembrane region" description="Helical" evidence="12">
    <location>
        <begin position="33"/>
        <end position="53"/>
    </location>
</feature>
<feature type="compositionally biased region" description="Basic and acidic residues" evidence="11">
    <location>
        <begin position="634"/>
        <end position="646"/>
    </location>
</feature>
<gene>
    <name evidence="14" type="ORF">Fcan01_12198</name>
</gene>
<keyword evidence="5 12" id="KW-1133">Transmembrane helix</keyword>
<dbReference type="Gene3D" id="1.20.1070.10">
    <property type="entry name" value="Rhodopsin 7-helix transmembrane proteins"/>
    <property type="match status" value="1"/>
</dbReference>
<dbReference type="PROSITE" id="PS00237">
    <property type="entry name" value="G_PROTEIN_RECEP_F1_1"/>
    <property type="match status" value="1"/>
</dbReference>
<feature type="transmembrane region" description="Helical" evidence="12">
    <location>
        <begin position="443"/>
        <end position="462"/>
    </location>
</feature>
<keyword evidence="15" id="KW-1185">Reference proteome</keyword>